<sequence length="86" mass="9950">MIRWAYAAIPREKIFQEDVLMQGRVKWFSKEKGYGFIERMDGRGDVFVHYSAIQERGFKALEEGQEVEFEIVDGPRGPQAANVVKL</sequence>
<evidence type="ECO:0000256" key="3">
    <source>
        <dbReference type="RuleBase" id="RU000408"/>
    </source>
</evidence>
<evidence type="ECO:0000259" key="4">
    <source>
        <dbReference type="PROSITE" id="PS51857"/>
    </source>
</evidence>
<dbReference type="FunFam" id="2.40.50.140:FF:000006">
    <property type="entry name" value="Cold shock protein CspC"/>
    <property type="match status" value="1"/>
</dbReference>
<keyword evidence="6" id="KW-1185">Reference proteome</keyword>
<comment type="subcellular location">
    <subcellularLocation>
        <location evidence="1 3">Cytoplasm</location>
    </subcellularLocation>
</comment>
<dbReference type="SUPFAM" id="SSF50249">
    <property type="entry name" value="Nucleic acid-binding proteins"/>
    <property type="match status" value="1"/>
</dbReference>
<proteinExistence type="predicted"/>
<protein>
    <submittedName>
        <fullName evidence="5">Putative cold-shock DNA-binding protein</fullName>
    </submittedName>
</protein>
<dbReference type="Pfam" id="PF00313">
    <property type="entry name" value="CSD"/>
    <property type="match status" value="1"/>
</dbReference>
<gene>
    <name evidence="5" type="ORF">EDD75_0484</name>
</gene>
<dbReference type="GO" id="GO:0051252">
    <property type="term" value="P:regulation of RNA metabolic process"/>
    <property type="evidence" value="ECO:0007669"/>
    <property type="project" value="UniProtKB-ARBA"/>
</dbReference>
<evidence type="ECO:0000313" key="6">
    <source>
        <dbReference type="Proteomes" id="UP000282654"/>
    </source>
</evidence>
<dbReference type="GO" id="GO:0005737">
    <property type="term" value="C:cytoplasm"/>
    <property type="evidence" value="ECO:0007669"/>
    <property type="project" value="UniProtKB-SubCell"/>
</dbReference>
<dbReference type="CDD" id="cd04458">
    <property type="entry name" value="CSP_CDS"/>
    <property type="match status" value="1"/>
</dbReference>
<dbReference type="InterPro" id="IPR002059">
    <property type="entry name" value="CSP_DNA-bd"/>
</dbReference>
<dbReference type="GO" id="GO:0010468">
    <property type="term" value="P:regulation of gene expression"/>
    <property type="evidence" value="ECO:0007669"/>
    <property type="project" value="UniProtKB-ARBA"/>
</dbReference>
<dbReference type="PROSITE" id="PS00352">
    <property type="entry name" value="CSD_1"/>
    <property type="match status" value="1"/>
</dbReference>
<evidence type="ECO:0000313" key="5">
    <source>
        <dbReference type="EMBL" id="RPF49664.1"/>
    </source>
</evidence>
<dbReference type="SMART" id="SM00357">
    <property type="entry name" value="CSP"/>
    <property type="match status" value="1"/>
</dbReference>
<dbReference type="PANTHER" id="PTHR11544">
    <property type="entry name" value="COLD SHOCK DOMAIN CONTAINING PROTEINS"/>
    <property type="match status" value="1"/>
</dbReference>
<name>A0A3N5AXD0_9THEO</name>
<dbReference type="Gene3D" id="2.40.50.140">
    <property type="entry name" value="Nucleic acid-binding proteins"/>
    <property type="match status" value="1"/>
</dbReference>
<accession>A0A3N5AXD0</accession>
<dbReference type="EMBL" id="RKRE01000001">
    <property type="protein sequence ID" value="RPF49664.1"/>
    <property type="molecule type" value="Genomic_DNA"/>
</dbReference>
<dbReference type="InterPro" id="IPR012340">
    <property type="entry name" value="NA-bd_OB-fold"/>
</dbReference>
<dbReference type="AlphaFoldDB" id="A0A3N5AXD0"/>
<keyword evidence="2" id="KW-0963">Cytoplasm</keyword>
<feature type="domain" description="CSD" evidence="4">
    <location>
        <begin position="20"/>
        <end position="85"/>
    </location>
</feature>
<dbReference type="PRINTS" id="PR00050">
    <property type="entry name" value="COLDSHOCK"/>
</dbReference>
<dbReference type="InterPro" id="IPR050181">
    <property type="entry name" value="Cold_shock_domain"/>
</dbReference>
<comment type="caution">
    <text evidence="5">The sequence shown here is derived from an EMBL/GenBank/DDBJ whole genome shotgun (WGS) entry which is preliminary data.</text>
</comment>
<dbReference type="GO" id="GO:0003677">
    <property type="term" value="F:DNA binding"/>
    <property type="evidence" value="ECO:0007669"/>
    <property type="project" value="UniProtKB-KW"/>
</dbReference>
<dbReference type="InterPro" id="IPR011129">
    <property type="entry name" value="CSD"/>
</dbReference>
<reference evidence="5 6" key="1">
    <citation type="submission" date="2018-11" db="EMBL/GenBank/DDBJ databases">
        <title>Genomic Encyclopedia of Type Strains, Phase IV (KMG-IV): sequencing the most valuable type-strain genomes for metagenomic binning, comparative biology and taxonomic classification.</title>
        <authorList>
            <person name="Goeker M."/>
        </authorList>
    </citation>
    <scope>NUCLEOTIDE SEQUENCE [LARGE SCALE GENOMIC DNA]</scope>
    <source>
        <strain evidence="5 6">DSM 102936</strain>
    </source>
</reference>
<dbReference type="Proteomes" id="UP000282654">
    <property type="component" value="Unassembled WGS sequence"/>
</dbReference>
<evidence type="ECO:0000256" key="2">
    <source>
        <dbReference type="ARBA" id="ARBA00022490"/>
    </source>
</evidence>
<evidence type="ECO:0000256" key="1">
    <source>
        <dbReference type="ARBA" id="ARBA00004496"/>
    </source>
</evidence>
<keyword evidence="5" id="KW-0238">DNA-binding</keyword>
<dbReference type="PROSITE" id="PS51857">
    <property type="entry name" value="CSD_2"/>
    <property type="match status" value="1"/>
</dbReference>
<dbReference type="Gene3D" id="6.20.370.130">
    <property type="match status" value="1"/>
</dbReference>
<dbReference type="InterPro" id="IPR019844">
    <property type="entry name" value="CSD_CS"/>
</dbReference>
<organism evidence="5 6">
    <name type="scientific">Thermodesulfitimonas autotrophica</name>
    <dbReference type="NCBI Taxonomy" id="1894989"/>
    <lineage>
        <taxon>Bacteria</taxon>
        <taxon>Bacillati</taxon>
        <taxon>Bacillota</taxon>
        <taxon>Clostridia</taxon>
        <taxon>Thermoanaerobacterales</taxon>
        <taxon>Thermoanaerobacteraceae</taxon>
        <taxon>Thermodesulfitimonas</taxon>
    </lineage>
</organism>